<dbReference type="Proteomes" id="UP000185936">
    <property type="component" value="Unassembled WGS sequence"/>
</dbReference>
<dbReference type="AlphaFoldDB" id="A0A1N7FRT1"/>
<accession>A0A1N7FRT1</accession>
<proteinExistence type="predicted"/>
<sequence>MLPPEHVAVGYLTFSLLRRAYRDKVSSDSSIPWLLLDT</sequence>
<dbReference type="EMBL" id="FTNR01000008">
    <property type="protein sequence ID" value="SIS02964.1"/>
    <property type="molecule type" value="Genomic_DNA"/>
</dbReference>
<keyword evidence="2" id="KW-1185">Reference proteome</keyword>
<organism evidence="1 2">
    <name type="scientific">Natronorubrum thiooxidans</name>
    <dbReference type="NCBI Taxonomy" id="308853"/>
    <lineage>
        <taxon>Archaea</taxon>
        <taxon>Methanobacteriati</taxon>
        <taxon>Methanobacteriota</taxon>
        <taxon>Stenosarchaea group</taxon>
        <taxon>Halobacteria</taxon>
        <taxon>Halobacteriales</taxon>
        <taxon>Natrialbaceae</taxon>
        <taxon>Natronorubrum</taxon>
    </lineage>
</organism>
<evidence type="ECO:0000313" key="1">
    <source>
        <dbReference type="EMBL" id="SIS02964.1"/>
    </source>
</evidence>
<name>A0A1N7FRT1_9EURY</name>
<protein>
    <submittedName>
        <fullName evidence="1">Uncharacterized protein</fullName>
    </submittedName>
</protein>
<evidence type="ECO:0000313" key="2">
    <source>
        <dbReference type="Proteomes" id="UP000185936"/>
    </source>
</evidence>
<reference evidence="2" key="1">
    <citation type="submission" date="2017-01" db="EMBL/GenBank/DDBJ databases">
        <authorList>
            <person name="Varghese N."/>
            <person name="Submissions S."/>
        </authorList>
    </citation>
    <scope>NUCLEOTIDE SEQUENCE [LARGE SCALE GENOMIC DNA]</scope>
    <source>
        <strain evidence="2">type strain: HArc-</strain>
    </source>
</reference>
<gene>
    <name evidence="1" type="ORF">SAMN05421752_10813</name>
</gene>